<gene>
    <name evidence="2" type="ORF">VQ03_12815</name>
</gene>
<proteinExistence type="predicted"/>
<dbReference type="Gene3D" id="3.40.50.10780">
    <property type="entry name" value="Dipeptide transport protein"/>
    <property type="match status" value="1"/>
</dbReference>
<dbReference type="AlphaFoldDB" id="A0A0J6T756"/>
<evidence type="ECO:0000313" key="2">
    <source>
        <dbReference type="EMBL" id="KMO41368.1"/>
    </source>
</evidence>
<dbReference type="SUPFAM" id="SSF63992">
    <property type="entry name" value="Dipeptide transport protein"/>
    <property type="match status" value="2"/>
</dbReference>
<dbReference type="InterPro" id="IPR007035">
    <property type="entry name" value="Peptidase_M55"/>
</dbReference>
<evidence type="ECO:0000256" key="1">
    <source>
        <dbReference type="SAM" id="MobiDB-lite"/>
    </source>
</evidence>
<dbReference type="EMBL" id="LABZ01000082">
    <property type="protein sequence ID" value="KMO41368.1"/>
    <property type="molecule type" value="Genomic_DNA"/>
</dbReference>
<dbReference type="RefSeq" id="WP_048451265.1">
    <property type="nucleotide sequence ID" value="NZ_JBNNPJ010000119.1"/>
</dbReference>
<dbReference type="Pfam" id="PF04951">
    <property type="entry name" value="Peptidase_M55"/>
    <property type="match status" value="2"/>
</dbReference>
<comment type="caution">
    <text evidence="2">The sequence shown here is derived from an EMBL/GenBank/DDBJ whole genome shotgun (WGS) entry which is preliminary data.</text>
</comment>
<evidence type="ECO:0000313" key="3">
    <source>
        <dbReference type="Proteomes" id="UP000036449"/>
    </source>
</evidence>
<feature type="region of interest" description="Disordered" evidence="1">
    <location>
        <begin position="103"/>
        <end position="136"/>
    </location>
</feature>
<dbReference type="PATRIC" id="fig|1187852.3.peg.6559"/>
<dbReference type="InterPro" id="IPR027476">
    <property type="entry name" value="DppA_N"/>
</dbReference>
<protein>
    <submittedName>
        <fullName evidence="2">Uncharacterized protein</fullName>
    </submittedName>
</protein>
<dbReference type="InterPro" id="IPR036177">
    <property type="entry name" value="Peptidase_M55_sf"/>
</dbReference>
<dbReference type="Proteomes" id="UP000036449">
    <property type="component" value="Unassembled WGS sequence"/>
</dbReference>
<name>A0A0J6T756_9HYPH</name>
<reference evidence="2 3" key="1">
    <citation type="submission" date="2015-03" db="EMBL/GenBank/DDBJ databases">
        <title>Genome sequencing of Methylobacterium tarhaniae DSM 25844.</title>
        <authorList>
            <person name="Chaudhry V."/>
            <person name="Patil P.B."/>
        </authorList>
    </citation>
    <scope>NUCLEOTIDE SEQUENCE [LARGE SCALE GENOMIC DNA]</scope>
    <source>
        <strain evidence="2 3">DSM 25844</strain>
    </source>
</reference>
<sequence length="136" mass="14326">MKLLISADIEGVAGVVHPDQTRRGAPDDERARLWRARLWMVQEASCAAIRAGVSAALSRPLPAPFRIPAPLAVTIRAQSPALADLFCQWPGLHRRDGSAFTVEADSVADDQRPVGDVEPAALTHGPVPPAPGPSGA</sequence>
<accession>A0A0J6T756</accession>
<organism evidence="2 3">
    <name type="scientific">Methylobacterium tarhaniae</name>
    <dbReference type="NCBI Taxonomy" id="1187852"/>
    <lineage>
        <taxon>Bacteria</taxon>
        <taxon>Pseudomonadati</taxon>
        <taxon>Pseudomonadota</taxon>
        <taxon>Alphaproteobacteria</taxon>
        <taxon>Hyphomicrobiales</taxon>
        <taxon>Methylobacteriaceae</taxon>
        <taxon>Methylobacterium</taxon>
    </lineage>
</organism>
<keyword evidence="3" id="KW-1185">Reference proteome</keyword>
<feature type="compositionally biased region" description="Pro residues" evidence="1">
    <location>
        <begin position="126"/>
        <end position="136"/>
    </location>
</feature>